<dbReference type="InterPro" id="IPR008271">
    <property type="entry name" value="Ser/Thr_kinase_AS"/>
</dbReference>
<feature type="compositionally biased region" description="Low complexity" evidence="5">
    <location>
        <begin position="480"/>
        <end position="500"/>
    </location>
</feature>
<feature type="region of interest" description="Disordered" evidence="5">
    <location>
        <begin position="375"/>
        <end position="522"/>
    </location>
</feature>
<feature type="compositionally biased region" description="Low complexity" evidence="5">
    <location>
        <begin position="394"/>
        <end position="446"/>
    </location>
</feature>
<dbReference type="CDD" id="cd14014">
    <property type="entry name" value="STKc_PknB_like"/>
    <property type="match status" value="1"/>
</dbReference>
<evidence type="ECO:0000256" key="6">
    <source>
        <dbReference type="SAM" id="Phobius"/>
    </source>
</evidence>
<dbReference type="PANTHER" id="PTHR43289">
    <property type="entry name" value="MITOGEN-ACTIVATED PROTEIN KINASE KINASE KINASE 20-RELATED"/>
    <property type="match status" value="1"/>
</dbReference>
<dbReference type="PRINTS" id="PR01217">
    <property type="entry name" value="PRICHEXTENSN"/>
</dbReference>
<gene>
    <name evidence="8" type="ORF">SOCEGT47_040740</name>
</gene>
<keyword evidence="2" id="KW-0547">Nucleotide-binding</keyword>
<dbReference type="RefSeq" id="WP_129348788.1">
    <property type="nucleotide sequence ID" value="NZ_CP012670.1"/>
</dbReference>
<feature type="domain" description="Protein kinase" evidence="7">
    <location>
        <begin position="24"/>
        <end position="295"/>
    </location>
</feature>
<dbReference type="SMART" id="SM00220">
    <property type="entry name" value="S_TKc"/>
    <property type="match status" value="1"/>
</dbReference>
<feature type="transmembrane region" description="Helical" evidence="6">
    <location>
        <begin position="350"/>
        <end position="372"/>
    </location>
</feature>
<proteinExistence type="predicted"/>
<dbReference type="OrthoDB" id="5495366at2"/>
<sequence>MTPDRTAQLLAPLAQPGELIAAKYRVERVMAVGGMGIVLAARNEDLDQQVAIKILRQDALANQEAVARFLREARTAARLQGEHVARVFDVGTTEGGVPFMVMEFLSGLDLQQVIDARGPLPVQDAVDYVLQALEAVAEAHAAGVVHRDIKPSNLFLAEHADGTRRIKVLDFGISKGQGLDSPAEPGLTSTKQVMGSPGYMSPEQMMTPRSVDGRADVWSFGVLLYTLVTGEPPFQGETVAAVMANILHQPVPRLRDKRSDAPATLERIVARCLERDVNARYANVGKLAQALEPLGSSFAKLSTSRIQSAIGAASPAGQTLLNAKGAEESDSLSGASWTRTNLRGRSRRRLLVAAGVTCVLAGVATAAVWLLAGPRGAPDTSGPVAAREPERASPRAVSSGAPLGAASPSAPSAVPGTADAASPAEPAPTPSTASPTPPGSASSTASPTPPGSAPSTASPTPPGSAPSAASPTPPGPAPSSAPGGTAASSPPRASSSGAPLRPAPAPRPQRSMSEDDMLRNRH</sequence>
<evidence type="ECO:0000256" key="2">
    <source>
        <dbReference type="ARBA" id="ARBA00022741"/>
    </source>
</evidence>
<dbReference type="GO" id="GO:0005524">
    <property type="term" value="F:ATP binding"/>
    <property type="evidence" value="ECO:0007669"/>
    <property type="project" value="UniProtKB-KW"/>
</dbReference>
<organism evidence="8 9">
    <name type="scientific">Sorangium cellulosum</name>
    <name type="common">Polyangium cellulosum</name>
    <dbReference type="NCBI Taxonomy" id="56"/>
    <lineage>
        <taxon>Bacteria</taxon>
        <taxon>Pseudomonadati</taxon>
        <taxon>Myxococcota</taxon>
        <taxon>Polyangia</taxon>
        <taxon>Polyangiales</taxon>
        <taxon>Polyangiaceae</taxon>
        <taxon>Sorangium</taxon>
    </lineage>
</organism>
<dbReference type="Proteomes" id="UP000295781">
    <property type="component" value="Chromosome"/>
</dbReference>
<dbReference type="PROSITE" id="PS00108">
    <property type="entry name" value="PROTEIN_KINASE_ST"/>
    <property type="match status" value="1"/>
</dbReference>
<reference evidence="8 9" key="1">
    <citation type="submission" date="2015-09" db="EMBL/GenBank/DDBJ databases">
        <title>Sorangium comparison.</title>
        <authorList>
            <person name="Zaburannyi N."/>
            <person name="Bunk B."/>
            <person name="Overmann J."/>
            <person name="Mueller R."/>
        </authorList>
    </citation>
    <scope>NUCLEOTIDE SEQUENCE [LARGE SCALE GENOMIC DNA]</scope>
    <source>
        <strain evidence="8 9">So ceGT47</strain>
    </source>
</reference>
<dbReference type="GO" id="GO:0004674">
    <property type="term" value="F:protein serine/threonine kinase activity"/>
    <property type="evidence" value="ECO:0007669"/>
    <property type="project" value="UniProtKB-EC"/>
</dbReference>
<name>A0A4P2Q2L1_SORCE</name>
<dbReference type="InterPro" id="IPR000719">
    <property type="entry name" value="Prot_kinase_dom"/>
</dbReference>
<evidence type="ECO:0000313" key="8">
    <source>
        <dbReference type="EMBL" id="AUX23547.1"/>
    </source>
</evidence>
<dbReference type="EC" id="2.7.11.1" evidence="8"/>
<keyword evidence="3 8" id="KW-0418">Kinase</keyword>
<evidence type="ECO:0000256" key="4">
    <source>
        <dbReference type="ARBA" id="ARBA00022840"/>
    </source>
</evidence>
<dbReference type="PANTHER" id="PTHR43289:SF6">
    <property type="entry name" value="SERINE_THREONINE-PROTEIN KINASE NEKL-3"/>
    <property type="match status" value="1"/>
</dbReference>
<evidence type="ECO:0000256" key="3">
    <source>
        <dbReference type="ARBA" id="ARBA00022777"/>
    </source>
</evidence>
<keyword evidence="1 8" id="KW-0808">Transferase</keyword>
<keyword evidence="6" id="KW-1133">Transmembrane helix</keyword>
<dbReference type="PROSITE" id="PS50011">
    <property type="entry name" value="PROTEIN_KINASE_DOM"/>
    <property type="match status" value="1"/>
</dbReference>
<dbReference type="Pfam" id="PF00069">
    <property type="entry name" value="Pkinase"/>
    <property type="match status" value="1"/>
</dbReference>
<dbReference type="SUPFAM" id="SSF56112">
    <property type="entry name" value="Protein kinase-like (PK-like)"/>
    <property type="match status" value="1"/>
</dbReference>
<dbReference type="InterPro" id="IPR011009">
    <property type="entry name" value="Kinase-like_dom_sf"/>
</dbReference>
<dbReference type="EMBL" id="CP012670">
    <property type="protein sequence ID" value="AUX23547.1"/>
    <property type="molecule type" value="Genomic_DNA"/>
</dbReference>
<evidence type="ECO:0000256" key="5">
    <source>
        <dbReference type="SAM" id="MobiDB-lite"/>
    </source>
</evidence>
<dbReference type="Gene3D" id="1.10.510.10">
    <property type="entry name" value="Transferase(Phosphotransferase) domain 1"/>
    <property type="match status" value="1"/>
</dbReference>
<dbReference type="Gene3D" id="3.30.200.20">
    <property type="entry name" value="Phosphorylase Kinase, domain 1"/>
    <property type="match status" value="1"/>
</dbReference>
<accession>A0A4P2Q2L1</accession>
<evidence type="ECO:0000259" key="7">
    <source>
        <dbReference type="PROSITE" id="PS50011"/>
    </source>
</evidence>
<protein>
    <submittedName>
        <fullName evidence="8">Protein kinase</fullName>
        <ecNumber evidence="8">2.7.11.1</ecNumber>
    </submittedName>
</protein>
<feature type="compositionally biased region" description="Basic and acidic residues" evidence="5">
    <location>
        <begin position="512"/>
        <end position="522"/>
    </location>
</feature>
<evidence type="ECO:0000256" key="1">
    <source>
        <dbReference type="ARBA" id="ARBA00022679"/>
    </source>
</evidence>
<keyword evidence="6" id="KW-0472">Membrane</keyword>
<evidence type="ECO:0000313" key="9">
    <source>
        <dbReference type="Proteomes" id="UP000295781"/>
    </source>
</evidence>
<keyword evidence="6" id="KW-0812">Transmembrane</keyword>
<dbReference type="AlphaFoldDB" id="A0A4P2Q2L1"/>
<keyword evidence="4" id="KW-0067">ATP-binding</keyword>